<dbReference type="SUPFAM" id="SSF53335">
    <property type="entry name" value="S-adenosyl-L-methionine-dependent methyltransferases"/>
    <property type="match status" value="1"/>
</dbReference>
<comment type="similarity">
    <text evidence="1">Belongs to the methyltransferase superfamily.</text>
</comment>
<dbReference type="GO" id="GO:0008757">
    <property type="term" value="F:S-adenosylmethionine-dependent methyltransferase activity"/>
    <property type="evidence" value="ECO:0007669"/>
    <property type="project" value="InterPro"/>
</dbReference>
<dbReference type="RefSeq" id="WP_255841318.1">
    <property type="nucleotide sequence ID" value="NZ_CP094358.1"/>
</dbReference>
<keyword evidence="6" id="KW-1185">Reference proteome</keyword>
<sequence length="261" mass="29919">MNVKYNRIGKDYNTTRKADPYLLDRMRFFLDLKKGHNYLDIGCGTGNYTIELQSEDYRFIGVDPSGIMLNKAFKLNGNVEWLTGSAETISLPENYVDGIIASLTIHHWSNLDKAFNELNRVLKPKGKIVIFTSTPKQMRGYWLNHYFPEMMDESINQMPSLDIVINSLMTAGFDSICLEKYFVKPDLQDQFLYCGKTQPDLYLDKRVRNGISSFSDLSKKIEVDSGLLNLEKDIQSGKILEVISQYENKLGDYIFISAKVS</sequence>
<dbReference type="PANTHER" id="PTHR44942">
    <property type="entry name" value="METHYLTRANSF_11 DOMAIN-CONTAINING PROTEIN"/>
    <property type="match status" value="1"/>
</dbReference>
<proteinExistence type="inferred from homology"/>
<name>A0A9E6ZII0_9FLAO</name>
<reference evidence="5" key="1">
    <citation type="submission" date="2022-03" db="EMBL/GenBank/DDBJ databases">
        <title>Description of Abyssus ytuae gen. nov., sp. nov., a novel member of the family Flavobacteriaceae isolated from the sediment of Mariana Trench.</title>
        <authorList>
            <person name="Zhang J."/>
            <person name="Xu X."/>
        </authorList>
    </citation>
    <scope>NUCLEOTIDE SEQUENCE</scope>
    <source>
        <strain evidence="5">MT3330</strain>
    </source>
</reference>
<dbReference type="Gene3D" id="3.40.50.150">
    <property type="entry name" value="Vaccinia Virus protein VP39"/>
    <property type="match status" value="1"/>
</dbReference>
<dbReference type="GO" id="GO:0032259">
    <property type="term" value="P:methylation"/>
    <property type="evidence" value="ECO:0007669"/>
    <property type="project" value="UniProtKB-KW"/>
</dbReference>
<evidence type="ECO:0000256" key="1">
    <source>
        <dbReference type="ARBA" id="ARBA00008361"/>
    </source>
</evidence>
<evidence type="ECO:0000256" key="2">
    <source>
        <dbReference type="ARBA" id="ARBA00022603"/>
    </source>
</evidence>
<keyword evidence="3" id="KW-0808">Transferase</keyword>
<protein>
    <submittedName>
        <fullName evidence="5">Class I SAM-dependent methyltransferase</fullName>
    </submittedName>
</protein>
<evidence type="ECO:0000256" key="3">
    <source>
        <dbReference type="ARBA" id="ARBA00022679"/>
    </source>
</evidence>
<dbReference type="EMBL" id="CP094358">
    <property type="protein sequence ID" value="UOB16154.1"/>
    <property type="molecule type" value="Genomic_DNA"/>
</dbReference>
<dbReference type="InterPro" id="IPR051052">
    <property type="entry name" value="Diverse_substrate_MTase"/>
</dbReference>
<accession>A0A9E6ZII0</accession>
<feature type="domain" description="Methyltransferase type 11" evidence="4">
    <location>
        <begin position="39"/>
        <end position="130"/>
    </location>
</feature>
<dbReference type="CDD" id="cd02440">
    <property type="entry name" value="AdoMet_MTases"/>
    <property type="match status" value="1"/>
</dbReference>
<dbReference type="Pfam" id="PF08241">
    <property type="entry name" value="Methyltransf_11"/>
    <property type="match status" value="1"/>
</dbReference>
<evidence type="ECO:0000313" key="6">
    <source>
        <dbReference type="Proteomes" id="UP000831290"/>
    </source>
</evidence>
<evidence type="ECO:0000259" key="4">
    <source>
        <dbReference type="Pfam" id="PF08241"/>
    </source>
</evidence>
<dbReference type="PANTHER" id="PTHR44942:SF4">
    <property type="entry name" value="METHYLTRANSFERASE TYPE 11 DOMAIN-CONTAINING PROTEIN"/>
    <property type="match status" value="1"/>
</dbReference>
<dbReference type="Proteomes" id="UP000831290">
    <property type="component" value="Chromosome"/>
</dbReference>
<dbReference type="KEGG" id="fbm:MQE35_10435"/>
<gene>
    <name evidence="5" type="ORF">MQE35_10435</name>
</gene>
<keyword evidence="2 5" id="KW-0489">Methyltransferase</keyword>
<dbReference type="AlphaFoldDB" id="A0A9E6ZII0"/>
<organism evidence="5 6">
    <name type="scientific">Abyssalbus ytuae</name>
    <dbReference type="NCBI Taxonomy" id="2926907"/>
    <lineage>
        <taxon>Bacteria</taxon>
        <taxon>Pseudomonadati</taxon>
        <taxon>Bacteroidota</taxon>
        <taxon>Flavobacteriia</taxon>
        <taxon>Flavobacteriales</taxon>
        <taxon>Flavobacteriaceae</taxon>
        <taxon>Abyssalbus</taxon>
    </lineage>
</organism>
<dbReference type="InterPro" id="IPR013216">
    <property type="entry name" value="Methyltransf_11"/>
</dbReference>
<dbReference type="InterPro" id="IPR029063">
    <property type="entry name" value="SAM-dependent_MTases_sf"/>
</dbReference>
<evidence type="ECO:0000313" key="5">
    <source>
        <dbReference type="EMBL" id="UOB16154.1"/>
    </source>
</evidence>